<dbReference type="PANTHER" id="PTHR43806:SF65">
    <property type="entry name" value="SERINE PROTEASE APRX"/>
    <property type="match status" value="1"/>
</dbReference>
<evidence type="ECO:0000256" key="2">
    <source>
        <dbReference type="ARBA" id="ARBA00022670"/>
    </source>
</evidence>
<evidence type="ECO:0000256" key="8">
    <source>
        <dbReference type="SAM" id="MobiDB-lite"/>
    </source>
</evidence>
<name>A0A1I6RQK2_9BACL</name>
<evidence type="ECO:0000313" key="11">
    <source>
        <dbReference type="Proteomes" id="UP000198660"/>
    </source>
</evidence>
<keyword evidence="3 6" id="KW-0378">Hydrolase</keyword>
<dbReference type="InterPro" id="IPR050131">
    <property type="entry name" value="Peptidase_S8_subtilisin-like"/>
</dbReference>
<feature type="domain" description="Peptidase S8/S53" evidence="9">
    <location>
        <begin position="139"/>
        <end position="421"/>
    </location>
</feature>
<keyword evidence="2 6" id="KW-0645">Protease</keyword>
<comment type="similarity">
    <text evidence="1 6 7">Belongs to the peptidase S8 family.</text>
</comment>
<evidence type="ECO:0000256" key="3">
    <source>
        <dbReference type="ARBA" id="ARBA00022801"/>
    </source>
</evidence>
<dbReference type="CDD" id="cd07487">
    <property type="entry name" value="Peptidases_S8_1"/>
    <property type="match status" value="1"/>
</dbReference>
<dbReference type="PROSITE" id="PS00138">
    <property type="entry name" value="SUBTILASE_SER"/>
    <property type="match status" value="1"/>
</dbReference>
<dbReference type="SUPFAM" id="SSF52743">
    <property type="entry name" value="Subtilisin-like"/>
    <property type="match status" value="1"/>
</dbReference>
<evidence type="ECO:0000256" key="5">
    <source>
        <dbReference type="PIRSR" id="PIRSR615500-1"/>
    </source>
</evidence>
<dbReference type="InterPro" id="IPR000209">
    <property type="entry name" value="Peptidase_S8/S53_dom"/>
</dbReference>
<evidence type="ECO:0000256" key="7">
    <source>
        <dbReference type="RuleBase" id="RU003355"/>
    </source>
</evidence>
<dbReference type="InterPro" id="IPR022398">
    <property type="entry name" value="Peptidase_S8_His-AS"/>
</dbReference>
<keyword evidence="11" id="KW-1185">Reference proteome</keyword>
<dbReference type="PRINTS" id="PR00723">
    <property type="entry name" value="SUBTILISIN"/>
</dbReference>
<keyword evidence="4 6" id="KW-0720">Serine protease</keyword>
<evidence type="ECO:0000256" key="1">
    <source>
        <dbReference type="ARBA" id="ARBA00011073"/>
    </source>
</evidence>
<protein>
    <submittedName>
        <fullName evidence="10">Serine protease AprX</fullName>
    </submittedName>
</protein>
<reference evidence="11" key="1">
    <citation type="submission" date="2016-10" db="EMBL/GenBank/DDBJ databases">
        <authorList>
            <person name="Varghese N."/>
            <person name="Submissions S."/>
        </authorList>
    </citation>
    <scope>NUCLEOTIDE SEQUENCE [LARGE SCALE GENOMIC DNA]</scope>
    <source>
        <strain evidence="11">DSM 45789</strain>
    </source>
</reference>
<evidence type="ECO:0000313" key="10">
    <source>
        <dbReference type="EMBL" id="SFS66999.1"/>
    </source>
</evidence>
<evidence type="ECO:0000256" key="4">
    <source>
        <dbReference type="ARBA" id="ARBA00022825"/>
    </source>
</evidence>
<dbReference type="Proteomes" id="UP000198660">
    <property type="component" value="Unassembled WGS sequence"/>
</dbReference>
<dbReference type="InterPro" id="IPR015500">
    <property type="entry name" value="Peptidase_S8_subtilisin-rel"/>
</dbReference>
<sequence length="431" mass="47235">MALAEFQWIRQHGKRMDSDLRTSLIRRLSILRWVPCIMHRAFLPALQRFRRLPVLVQLNEETITSSALQKNLQSSHASHSTYYSSIQTYRVHLTLKQLQETVTCPEVRRIYLDRKVYTLLDVATKATNAPIAWEHDNEGDGATIAIVDTGIHPHPDLTKPQSRIIAFKDFVKNKTKPYDDNGHGTHCAGDAAGNGFSSQGNYRGPAPEAKLIGVKVLAREGSGNLSTVIAGIQWCIDHRAQYQIRVISLSLGSRSMTNYEDDPVSQIVERAWEHGIVVVAAAGNDGPDSGTISSPGNHPRIITVGATDDHGEPNGTKQTIASFSSRGPTLDGISKPDIVAPGTDIVSLRVKRCYIDKMSPETRVGEHYCTLSGTSMATPIVAGLVALLITRHPDWSPDQIKEALIKHASDIQEDKNSQGAGSAHLDSSLIH</sequence>
<dbReference type="EMBL" id="FPAA01000005">
    <property type="protein sequence ID" value="SFS66999.1"/>
    <property type="molecule type" value="Genomic_DNA"/>
</dbReference>
<dbReference type="PROSITE" id="PS00137">
    <property type="entry name" value="SUBTILASE_HIS"/>
    <property type="match status" value="1"/>
</dbReference>
<feature type="active site" description="Charge relay system" evidence="5 6">
    <location>
        <position position="148"/>
    </location>
</feature>
<proteinExistence type="inferred from homology"/>
<organism evidence="10 11">
    <name type="scientific">Marininema halotolerans</name>
    <dbReference type="NCBI Taxonomy" id="1155944"/>
    <lineage>
        <taxon>Bacteria</taxon>
        <taxon>Bacillati</taxon>
        <taxon>Bacillota</taxon>
        <taxon>Bacilli</taxon>
        <taxon>Bacillales</taxon>
        <taxon>Thermoactinomycetaceae</taxon>
        <taxon>Marininema</taxon>
    </lineage>
</organism>
<dbReference type="PROSITE" id="PS51892">
    <property type="entry name" value="SUBTILASE"/>
    <property type="match status" value="1"/>
</dbReference>
<feature type="active site" description="Charge relay system" evidence="5 6">
    <location>
        <position position="375"/>
    </location>
</feature>
<dbReference type="Gene3D" id="3.40.50.200">
    <property type="entry name" value="Peptidase S8/S53 domain"/>
    <property type="match status" value="1"/>
</dbReference>
<dbReference type="InterPro" id="IPR023828">
    <property type="entry name" value="Peptidase_S8_Ser-AS"/>
</dbReference>
<evidence type="ECO:0000256" key="6">
    <source>
        <dbReference type="PROSITE-ProRule" id="PRU01240"/>
    </source>
</evidence>
<dbReference type="InterPro" id="IPR023827">
    <property type="entry name" value="Peptidase_S8_Asp-AS"/>
</dbReference>
<gene>
    <name evidence="10" type="ORF">SAMN05444972_105297</name>
</gene>
<dbReference type="OrthoDB" id="9798386at2"/>
<accession>A0A1I6RQK2</accession>
<dbReference type="InterPro" id="IPR036852">
    <property type="entry name" value="Peptidase_S8/S53_dom_sf"/>
</dbReference>
<dbReference type="AlphaFoldDB" id="A0A1I6RQK2"/>
<dbReference type="GO" id="GO:0004252">
    <property type="term" value="F:serine-type endopeptidase activity"/>
    <property type="evidence" value="ECO:0007669"/>
    <property type="project" value="UniProtKB-UniRule"/>
</dbReference>
<dbReference type="Pfam" id="PF00082">
    <property type="entry name" value="Peptidase_S8"/>
    <property type="match status" value="1"/>
</dbReference>
<dbReference type="PANTHER" id="PTHR43806">
    <property type="entry name" value="PEPTIDASE S8"/>
    <property type="match status" value="1"/>
</dbReference>
<dbReference type="GO" id="GO:0006508">
    <property type="term" value="P:proteolysis"/>
    <property type="evidence" value="ECO:0007669"/>
    <property type="project" value="UniProtKB-KW"/>
</dbReference>
<dbReference type="PROSITE" id="PS00136">
    <property type="entry name" value="SUBTILASE_ASP"/>
    <property type="match status" value="1"/>
</dbReference>
<evidence type="ECO:0000259" key="9">
    <source>
        <dbReference type="Pfam" id="PF00082"/>
    </source>
</evidence>
<dbReference type="RefSeq" id="WP_091836658.1">
    <property type="nucleotide sequence ID" value="NZ_FPAA01000005.1"/>
</dbReference>
<feature type="active site" description="Charge relay system" evidence="5 6">
    <location>
        <position position="183"/>
    </location>
</feature>
<feature type="region of interest" description="Disordered" evidence="8">
    <location>
        <begin position="412"/>
        <end position="431"/>
    </location>
</feature>